<reference evidence="7 8" key="1">
    <citation type="submission" date="2019-06" db="EMBL/GenBank/DDBJ databases">
        <title>Whole genome shotgun sequence of Flavobacterium flevense NBRC 14960.</title>
        <authorList>
            <person name="Hosoyama A."/>
            <person name="Uohara A."/>
            <person name="Ohji S."/>
            <person name="Ichikawa N."/>
        </authorList>
    </citation>
    <scope>NUCLEOTIDE SEQUENCE [LARGE SCALE GENOMIC DNA]</scope>
    <source>
        <strain evidence="7 8">NBRC 14960</strain>
    </source>
</reference>
<dbReference type="Proteomes" id="UP000316775">
    <property type="component" value="Unassembled WGS sequence"/>
</dbReference>
<evidence type="ECO:0000256" key="3">
    <source>
        <dbReference type="ARBA" id="ARBA00022723"/>
    </source>
</evidence>
<dbReference type="SFLD" id="SFLDG01082">
    <property type="entry name" value="B12-binding_domain_containing"/>
    <property type="match status" value="1"/>
</dbReference>
<evidence type="ECO:0000313" key="8">
    <source>
        <dbReference type="Proteomes" id="UP000316775"/>
    </source>
</evidence>
<dbReference type="EMBL" id="BJNP01000012">
    <property type="protein sequence ID" value="GEC71920.1"/>
    <property type="molecule type" value="Genomic_DNA"/>
</dbReference>
<dbReference type="InterPro" id="IPR007197">
    <property type="entry name" value="rSAM"/>
</dbReference>
<keyword evidence="4" id="KW-0408">Iron</keyword>
<keyword evidence="8" id="KW-1185">Reference proteome</keyword>
<dbReference type="PROSITE" id="PS51918">
    <property type="entry name" value="RADICAL_SAM"/>
    <property type="match status" value="1"/>
</dbReference>
<evidence type="ECO:0000256" key="5">
    <source>
        <dbReference type="ARBA" id="ARBA00023014"/>
    </source>
</evidence>
<dbReference type="SFLD" id="SFLDS00029">
    <property type="entry name" value="Radical_SAM"/>
    <property type="match status" value="1"/>
</dbReference>
<keyword evidence="5" id="KW-0411">Iron-sulfur</keyword>
<dbReference type="SUPFAM" id="SSF102114">
    <property type="entry name" value="Radical SAM enzymes"/>
    <property type="match status" value="1"/>
</dbReference>
<evidence type="ECO:0000256" key="1">
    <source>
        <dbReference type="ARBA" id="ARBA00001966"/>
    </source>
</evidence>
<dbReference type="InterPro" id="IPR006638">
    <property type="entry name" value="Elp3/MiaA/NifB-like_rSAM"/>
</dbReference>
<dbReference type="GO" id="GO:0051536">
    <property type="term" value="F:iron-sulfur cluster binding"/>
    <property type="evidence" value="ECO:0007669"/>
    <property type="project" value="UniProtKB-KW"/>
</dbReference>
<dbReference type="SMART" id="SM00729">
    <property type="entry name" value="Elp3"/>
    <property type="match status" value="1"/>
</dbReference>
<keyword evidence="2" id="KW-0949">S-adenosyl-L-methionine</keyword>
<dbReference type="GO" id="GO:0003824">
    <property type="term" value="F:catalytic activity"/>
    <property type="evidence" value="ECO:0007669"/>
    <property type="project" value="InterPro"/>
</dbReference>
<protein>
    <submittedName>
        <fullName evidence="7">Radical SAM protein</fullName>
    </submittedName>
</protein>
<organism evidence="7 8">
    <name type="scientific">Flavobacterium flevense</name>
    <dbReference type="NCBI Taxonomy" id="983"/>
    <lineage>
        <taxon>Bacteria</taxon>
        <taxon>Pseudomonadati</taxon>
        <taxon>Bacteroidota</taxon>
        <taxon>Flavobacteriia</taxon>
        <taxon>Flavobacteriales</taxon>
        <taxon>Flavobacteriaceae</taxon>
        <taxon>Flavobacterium</taxon>
    </lineage>
</organism>
<accession>A0A4Y4AXZ1</accession>
<dbReference type="GO" id="GO:0046872">
    <property type="term" value="F:metal ion binding"/>
    <property type="evidence" value="ECO:0007669"/>
    <property type="project" value="UniProtKB-KW"/>
</dbReference>
<dbReference type="AlphaFoldDB" id="A0A4Y4AXZ1"/>
<comment type="cofactor">
    <cofactor evidence="1">
        <name>[4Fe-4S] cluster</name>
        <dbReference type="ChEBI" id="CHEBI:49883"/>
    </cofactor>
</comment>
<dbReference type="InterPro" id="IPR013785">
    <property type="entry name" value="Aldolase_TIM"/>
</dbReference>
<evidence type="ECO:0000256" key="4">
    <source>
        <dbReference type="ARBA" id="ARBA00023004"/>
    </source>
</evidence>
<dbReference type="InterPro" id="IPR058240">
    <property type="entry name" value="rSAM_sf"/>
</dbReference>
<dbReference type="InterPro" id="IPR051198">
    <property type="entry name" value="BchE-like"/>
</dbReference>
<feature type="domain" description="Radical SAM core" evidence="6">
    <location>
        <begin position="353"/>
        <end position="574"/>
    </location>
</feature>
<dbReference type="STRING" id="983.SAMN05443543_105183"/>
<evidence type="ECO:0000313" key="7">
    <source>
        <dbReference type="EMBL" id="GEC71920.1"/>
    </source>
</evidence>
<dbReference type="Pfam" id="PF04055">
    <property type="entry name" value="Radical_SAM"/>
    <property type="match status" value="1"/>
</dbReference>
<sequence length="741" mass="84745">MYQNSIILKQKLFLITPPFTQLNTPYPATAYIKGFLNTKEIESVQADLGIEVILKLFSKEGLQNLFQVASLKFQVEEISDNSKRIYALQDEYIKTIDSVIAFLQGKNPTLALQICQEDYLPEASRFAQLEELDWAFGTMGTQDKAKHLATLYLEDISDFIVECVDANFGFSRYAERLGRSANSFDELYEALQQEPTYIDNLLLSILKERIETINPTLFLVSVPFPGNLYAAFRSAQWVKLHYPEIKISMGGGFPNTELRSLSDARVFEFFDYITLDDGEVPIELIVQSISQTEPVEVSFKRTFLLEDGKVVYKNNSTKPDYKQSQVGTPDYSDLLLDKYISVIEIVNPMHRMWSDGRWNKLTMAHGCYWGKCTFCDISLDYIKVYEPVAASLLCDRMEEMILQTGENGFHFVDEAAPPALMRALALEILRRKLSVTWWTNIRFEKSFTQDLALLLKASGCIAVSGGLEVASDRLLKLIDKGVTVEQVARVTRNFTEAGIMVHAYLMYGYPTQTVQETVDSLEMVRQLFEAGILQSGFWHQFAMTAHSPVGLYPEKFGVVKETEAIGTFANNDINYTDATGIDHDKFSFGLKKSLFNYMHGICFDFELQEWFDFKIPKTTISADFIYDAIQDEPNFNIKPTAKVVWLGGKPFTEYFTKSKKGNSWEMLALTFHDKKESFTIQTNKAEGEWLRAILEKITVSNTKIYTFQEVKADFELRLEDFELFWYSKAINTLRESGLLIL</sequence>
<keyword evidence="3" id="KW-0479">Metal-binding</keyword>
<evidence type="ECO:0000259" key="6">
    <source>
        <dbReference type="PROSITE" id="PS51918"/>
    </source>
</evidence>
<dbReference type="Gene3D" id="3.20.20.70">
    <property type="entry name" value="Aldolase class I"/>
    <property type="match status" value="1"/>
</dbReference>
<dbReference type="PANTHER" id="PTHR43409">
    <property type="entry name" value="ANAEROBIC MAGNESIUM-PROTOPORPHYRIN IX MONOMETHYL ESTER CYCLASE-RELATED"/>
    <property type="match status" value="1"/>
</dbReference>
<gene>
    <name evidence="7" type="ORF">FFL01_14590</name>
</gene>
<comment type="caution">
    <text evidence="7">The sequence shown here is derived from an EMBL/GenBank/DDBJ whole genome shotgun (WGS) entry which is preliminary data.</text>
</comment>
<proteinExistence type="predicted"/>
<name>A0A4Y4AXZ1_9FLAO</name>
<evidence type="ECO:0000256" key="2">
    <source>
        <dbReference type="ARBA" id="ARBA00022691"/>
    </source>
</evidence>